<feature type="compositionally biased region" description="Basic residues" evidence="3">
    <location>
        <begin position="369"/>
        <end position="378"/>
    </location>
</feature>
<dbReference type="GO" id="GO:0045893">
    <property type="term" value="P:positive regulation of DNA-templated transcription"/>
    <property type="evidence" value="ECO:0007669"/>
    <property type="project" value="TreeGrafter"/>
</dbReference>
<dbReference type="GO" id="GO:0003682">
    <property type="term" value="F:chromatin binding"/>
    <property type="evidence" value="ECO:0007669"/>
    <property type="project" value="TreeGrafter"/>
</dbReference>
<evidence type="ECO:0000256" key="2">
    <source>
        <dbReference type="PROSITE-ProRule" id="PRU00376"/>
    </source>
</evidence>
<evidence type="ECO:0000256" key="1">
    <source>
        <dbReference type="ARBA" id="ARBA00023242"/>
    </source>
</evidence>
<feature type="compositionally biased region" description="Basic and acidic residues" evidence="3">
    <location>
        <begin position="269"/>
        <end position="295"/>
    </location>
</feature>
<dbReference type="EMBL" id="JAWDGP010000586">
    <property type="protein sequence ID" value="KAK3799333.1"/>
    <property type="molecule type" value="Genomic_DNA"/>
</dbReference>
<dbReference type="Pfam" id="PF17793">
    <property type="entry name" value="AHD"/>
    <property type="match status" value="1"/>
</dbReference>
<comment type="caution">
    <text evidence="5">The sequence shown here is derived from an EMBL/GenBank/DDBJ whole genome shotgun (WGS) entry which is preliminary data.</text>
</comment>
<evidence type="ECO:0000313" key="5">
    <source>
        <dbReference type="EMBL" id="KAK3799333.1"/>
    </source>
</evidence>
<sequence length="814" mass="92359">MVPKDHNDCVVTVTIELGHYANFLKEPSLEGFTHDWTVFVRGKDGSKIEHFVEKVVFKLHKTFKCPTRAICEPPYKVNESGYAGFILPIEIHFKNKQSPRKIYFSYDLFLNVKDQPPINNFRYEKLKFSNPTPEFKAKLIKAGGIQQGGDHEQQPLPYVLGSPVKSETKKSTKKFKDGIQEKKKKKHKPAKEASPASSLSSLSPLSSDDDDDDDKEDKSSSLHPPAFQKKEKEAIKKEWSSSSQSKPETSSSSHHNKSKHKSVSQSTSSKDRSEKESQIKKHKSEDRDKEREKHSSSHKSNKEKKVKESGSHSQHTQKSSKEASETGHGHSSPPSVSKISNAERKNSSSSLHTEGKEKYSSTPKEISISHHKDKHNSHKGREGSSSSKVKQSSSHKDNTYAAEKNHEHFDKKLKEKDKHDKKNHKRSSEGSTLEEGVEKKKIKTSTSSTDDIKSTKPKNSHSKSKDVDSKHVSKDSKDIKSKNSPPKDKEKERVVVKKEKSEHFLPIKKHKLDKGKEKHVDKQKTSKEKHRENTVKEQDTGSIKEFKKEERPVKSEALLQTEHLAMTADFQPRLLVSPLKNDSSSDEDSGRSSNDDRTQTKQKKEVKHSVNNSNVSSTSLHPSHPKIKANVKQETQIMPGIADSDSGSDDKEICIISKNKSPKREMDSETLKQKRQRAENSSETSQAKKYRSERKLSSSLKPTRESLGENISEKDEDCFYNVENNSIEHEEYSSKTNNDKGLDILAPNGFSLRELIEINEKIEKAYDNARILEKLVHLVGETDEFDLDEKSFYFDICSLNTSVVKKIQSLLKEY</sequence>
<feature type="compositionally biased region" description="Low complexity" evidence="3">
    <location>
        <begin position="192"/>
        <end position="206"/>
    </location>
</feature>
<feature type="compositionally biased region" description="Basic and acidic residues" evidence="3">
    <location>
        <begin position="463"/>
        <end position="505"/>
    </location>
</feature>
<dbReference type="GO" id="GO:0008023">
    <property type="term" value="C:transcription elongation factor complex"/>
    <property type="evidence" value="ECO:0007669"/>
    <property type="project" value="TreeGrafter"/>
</dbReference>
<dbReference type="AlphaFoldDB" id="A0AAE1EAY4"/>
<feature type="compositionally biased region" description="Low complexity" evidence="3">
    <location>
        <begin position="240"/>
        <end position="253"/>
    </location>
</feature>
<dbReference type="PROSITE" id="PS51037">
    <property type="entry name" value="YEATS"/>
    <property type="match status" value="1"/>
</dbReference>
<feature type="compositionally biased region" description="Basic and acidic residues" evidence="3">
    <location>
        <begin position="319"/>
        <end position="328"/>
    </location>
</feature>
<feature type="compositionally biased region" description="Basic and acidic residues" evidence="3">
    <location>
        <begin position="588"/>
        <end position="603"/>
    </location>
</feature>
<evidence type="ECO:0000256" key="3">
    <source>
        <dbReference type="SAM" id="MobiDB-lite"/>
    </source>
</evidence>
<dbReference type="InterPro" id="IPR040930">
    <property type="entry name" value="AF-9_AHD"/>
</dbReference>
<dbReference type="InterPro" id="IPR038704">
    <property type="entry name" value="YEAST_sf"/>
</dbReference>
<protein>
    <recommendedName>
        <fullName evidence="4">YEATS domain-containing protein</fullName>
    </recommendedName>
</protein>
<comment type="subcellular location">
    <subcellularLocation>
        <location evidence="2">Nucleus</location>
    </subcellularLocation>
</comment>
<keyword evidence="6" id="KW-1185">Reference proteome</keyword>
<keyword evidence="1 2" id="KW-0539">Nucleus</keyword>
<feature type="compositionally biased region" description="Basic and acidic residues" evidence="3">
    <location>
        <begin position="662"/>
        <end position="680"/>
    </location>
</feature>
<dbReference type="CDD" id="cd16906">
    <property type="entry name" value="YEATS_AF-9_like"/>
    <property type="match status" value="1"/>
</dbReference>
<feature type="compositionally biased region" description="Basic and acidic residues" evidence="3">
    <location>
        <begin position="166"/>
        <end position="181"/>
    </location>
</feature>
<dbReference type="Pfam" id="PF03366">
    <property type="entry name" value="YEATS"/>
    <property type="match status" value="1"/>
</dbReference>
<feature type="compositionally biased region" description="Basic and acidic residues" evidence="3">
    <location>
        <begin position="394"/>
        <end position="420"/>
    </location>
</feature>
<organism evidence="5 6">
    <name type="scientific">Elysia crispata</name>
    <name type="common">lettuce slug</name>
    <dbReference type="NCBI Taxonomy" id="231223"/>
    <lineage>
        <taxon>Eukaryota</taxon>
        <taxon>Metazoa</taxon>
        <taxon>Spiralia</taxon>
        <taxon>Lophotrochozoa</taxon>
        <taxon>Mollusca</taxon>
        <taxon>Gastropoda</taxon>
        <taxon>Heterobranchia</taxon>
        <taxon>Euthyneura</taxon>
        <taxon>Panpulmonata</taxon>
        <taxon>Sacoglossa</taxon>
        <taxon>Placobranchoidea</taxon>
        <taxon>Plakobranchidae</taxon>
        <taxon>Elysia</taxon>
    </lineage>
</organism>
<feature type="region of interest" description="Disordered" evidence="3">
    <location>
        <begin position="567"/>
        <end position="708"/>
    </location>
</feature>
<gene>
    <name evidence="5" type="ORF">RRG08_048839</name>
</gene>
<feature type="domain" description="YEATS" evidence="4">
    <location>
        <begin position="5"/>
        <end position="142"/>
    </location>
</feature>
<evidence type="ECO:0000259" key="4">
    <source>
        <dbReference type="PROSITE" id="PS51037"/>
    </source>
</evidence>
<feature type="compositionally biased region" description="Basic and acidic residues" evidence="3">
    <location>
        <begin position="228"/>
        <end position="239"/>
    </location>
</feature>
<feature type="compositionally biased region" description="Low complexity" evidence="3">
    <location>
        <begin position="609"/>
        <end position="619"/>
    </location>
</feature>
<dbReference type="Proteomes" id="UP001283361">
    <property type="component" value="Unassembled WGS sequence"/>
</dbReference>
<dbReference type="PANTHER" id="PTHR47827:SF3">
    <property type="entry name" value="AF-9 ANC1 HOMOLOGY DOMAIN-CONTAINING PROTEIN"/>
    <property type="match status" value="1"/>
</dbReference>
<dbReference type="Gene3D" id="1.20.1270.290">
    <property type="match status" value="1"/>
</dbReference>
<name>A0AAE1EAY4_9GAST</name>
<accession>A0AAE1EAY4</accession>
<feature type="region of interest" description="Disordered" evidence="3">
    <location>
        <begin position="145"/>
        <end position="554"/>
    </location>
</feature>
<dbReference type="Gene3D" id="2.60.40.1970">
    <property type="entry name" value="YEATS domain"/>
    <property type="match status" value="1"/>
</dbReference>
<dbReference type="InterPro" id="IPR052790">
    <property type="entry name" value="YEATS_domain"/>
</dbReference>
<dbReference type="InterPro" id="IPR055129">
    <property type="entry name" value="YEATS_dom"/>
</dbReference>
<reference evidence="5" key="1">
    <citation type="journal article" date="2023" name="G3 (Bethesda)">
        <title>A reference genome for the long-term kleptoplast-retaining sea slug Elysia crispata morphotype clarki.</title>
        <authorList>
            <person name="Eastman K.E."/>
            <person name="Pendleton A.L."/>
            <person name="Shaikh M.A."/>
            <person name="Suttiyut T."/>
            <person name="Ogas R."/>
            <person name="Tomko P."/>
            <person name="Gavelis G."/>
            <person name="Widhalm J.R."/>
            <person name="Wisecaver J.H."/>
        </authorList>
    </citation>
    <scope>NUCLEOTIDE SEQUENCE</scope>
    <source>
        <strain evidence="5">ECLA1</strain>
    </source>
</reference>
<feature type="compositionally biased region" description="Basic and acidic residues" evidence="3">
    <location>
        <begin position="514"/>
        <end position="554"/>
    </location>
</feature>
<dbReference type="PANTHER" id="PTHR47827">
    <property type="entry name" value="AHD DOMAIN-CONTAINING PROTEIN"/>
    <property type="match status" value="1"/>
</dbReference>
<proteinExistence type="predicted"/>
<evidence type="ECO:0000313" key="6">
    <source>
        <dbReference type="Proteomes" id="UP001283361"/>
    </source>
</evidence>